<evidence type="ECO:0000313" key="2">
    <source>
        <dbReference type="EMBL" id="EPR72756.1"/>
    </source>
</evidence>
<evidence type="ECO:0000313" key="3">
    <source>
        <dbReference type="Proteomes" id="UP000014962"/>
    </source>
</evidence>
<gene>
    <name evidence="2" type="ORF">ADIWIN_2228</name>
</gene>
<dbReference type="STRING" id="641526.ADIWIN_2228"/>
<sequence length="301" mass="34341">MNFKYISILFILTLFSAKAQQNPQFSDYKLNRSIFNPAFGGFFDGSVLLLNRSQFSGIEGAPKSINLSINAPLNINTGMAVNILSEKLGVTDEFTFTADYSYTIYLGQLYMLTFGLKAGMSNLNINYSLLDLEDNSDFSFANNIEDKMLPRIGFGFLFNTPNWYIGISTPNFIKENYEQTEDGATVSKSPNIYVTTGYNIELNRELVFEPSILAKHVKNNPLAIDFALNFEYQEVFRFGASYRWNNALTGLVGFEVLKDFQVGYAYDYSINSIAKYAPSSHQLHLKYTFKRPKELFRQWQL</sequence>
<dbReference type="RefSeq" id="WP_020897311.1">
    <property type="nucleotide sequence ID" value="NZ_ATMR01000101.1"/>
</dbReference>
<dbReference type="Pfam" id="PF11751">
    <property type="entry name" value="PorP_SprF"/>
    <property type="match status" value="1"/>
</dbReference>
<comment type="caution">
    <text evidence="2">The sequence shown here is derived from an EMBL/GenBank/DDBJ whole genome shotgun (WGS) entry which is preliminary data.</text>
</comment>
<feature type="chain" id="PRO_5004545694" description="Type IX secretion system membrane protein PorP/SprF" evidence="1">
    <location>
        <begin position="20"/>
        <end position="301"/>
    </location>
</feature>
<dbReference type="AlphaFoldDB" id="S7VRY7"/>
<proteinExistence type="predicted"/>
<organism evidence="2 3">
    <name type="scientific">Winogradskyella psychrotolerans RS-3</name>
    <dbReference type="NCBI Taxonomy" id="641526"/>
    <lineage>
        <taxon>Bacteria</taxon>
        <taxon>Pseudomonadati</taxon>
        <taxon>Bacteroidota</taxon>
        <taxon>Flavobacteriia</taxon>
        <taxon>Flavobacteriales</taxon>
        <taxon>Flavobacteriaceae</taxon>
        <taxon>Winogradskyella</taxon>
    </lineage>
</organism>
<dbReference type="EMBL" id="ATMR01000101">
    <property type="protein sequence ID" value="EPR72756.1"/>
    <property type="molecule type" value="Genomic_DNA"/>
</dbReference>
<dbReference type="eggNOG" id="COG3064">
    <property type="taxonomic scope" value="Bacteria"/>
</dbReference>
<name>S7VRY7_9FLAO</name>
<evidence type="ECO:0008006" key="4">
    <source>
        <dbReference type="Google" id="ProtNLM"/>
    </source>
</evidence>
<reference evidence="2 3" key="1">
    <citation type="journal article" date="2013" name="Genome Announc.">
        <title>Draft Genome Sequence of Winogradskyella psychrotolerans RS-3T, Isolated from the Marine Transect of Kongsfjorden, Ny-Alesund, Svalbard, Arctic Ocean.</title>
        <authorList>
            <person name="Kumar Pinnaka A."/>
            <person name="Ara S."/>
            <person name="Singh A."/>
            <person name="Shivaji S."/>
        </authorList>
    </citation>
    <scope>NUCLEOTIDE SEQUENCE [LARGE SCALE GENOMIC DNA]</scope>
    <source>
        <strain evidence="2 3">RS-3</strain>
    </source>
</reference>
<evidence type="ECO:0000256" key="1">
    <source>
        <dbReference type="SAM" id="SignalP"/>
    </source>
</evidence>
<protein>
    <recommendedName>
        <fullName evidence="4">Type IX secretion system membrane protein PorP/SprF</fullName>
    </recommendedName>
</protein>
<dbReference type="NCBIfam" id="TIGR03519">
    <property type="entry name" value="T9SS_PorP_fam"/>
    <property type="match status" value="1"/>
</dbReference>
<keyword evidence="1" id="KW-0732">Signal</keyword>
<accession>S7VRY7</accession>
<dbReference type="Proteomes" id="UP000014962">
    <property type="component" value="Unassembled WGS sequence"/>
</dbReference>
<keyword evidence="3" id="KW-1185">Reference proteome</keyword>
<feature type="signal peptide" evidence="1">
    <location>
        <begin position="1"/>
        <end position="19"/>
    </location>
</feature>
<dbReference type="OrthoDB" id="1320396at2"/>
<dbReference type="InterPro" id="IPR019861">
    <property type="entry name" value="PorP/SprF_Bacteroidetes"/>
</dbReference>